<dbReference type="SUPFAM" id="SSF53706">
    <property type="entry name" value="Formate dehydrogenase/DMSO reductase, domains 1-3"/>
    <property type="match status" value="1"/>
</dbReference>
<dbReference type="InterPro" id="IPR006963">
    <property type="entry name" value="Mopterin_OxRdtase_4Fe-4S_dom"/>
</dbReference>
<keyword evidence="14" id="KW-0411">Iron-sulfur</keyword>
<dbReference type="SMART" id="SM00926">
    <property type="entry name" value="Molybdop_Fe4S4"/>
    <property type="match status" value="1"/>
</dbReference>
<proteinExistence type="inferred from homology"/>
<evidence type="ECO:0000256" key="8">
    <source>
        <dbReference type="ARBA" id="ARBA00022485"/>
    </source>
</evidence>
<dbReference type="Pfam" id="PF01568">
    <property type="entry name" value="Molydop_binding"/>
    <property type="match status" value="1"/>
</dbReference>
<sequence>MSWIKDIVSPKTRSWEDFYRNRWQHDKVVRSTHGVNCTGGCSWNVHVKDGIVVYETQALDYPLLDSKLPPYEPRGCQRGISYSWYLYSPIRVKYPLMRGALLDLWRAERAHTADPVQAWRNLQADPEKRRRYQRARGKGGFRRVDWDEALELISAASLHTVKEYGPDRLIGFSPIPAMSMLSFAAGARFLQLMGGVLLSFYDWYCDLPPAFPEVWGEQTDVAESADWYNSKFTAVMGANLGMTRTPDVHFFSESRHNGTKTVVFSPDFSMVAKYADQWIPVHAGADGAFWMAVTHVILSECHHARATPYFIDYVKKYTDSPFLVELHADGAGWKPGRLLRAGRIERYAGEENGEWKFLNFDAASGELVCPKGSVGHRWGKTKGQWNLKPEDTLDGRAFDPELSLLQRHDDVVQVEFTEYGLQRRAMRGVPVRRVRTVDGAEVTVCTVYDLIMAQYGVGRGLPGEYPADYTDKNAAYTPAWQEVFTGIGADTVLQFAREWARTAEKTQGKCTIIVGAGINHWFHGNLIYRAGMMALMLTGCVGVNGGGMNHYVGQEKLAPNDSWGAIMAARDWQGSARLQQGPIWHYMNSDQWRYDGRQRAYNASPDNELTGLHTADFVVKAVRNGWLPFFPQFDANNFEVVEEARRAGASTDEEIKQHVARRLASGELRYAVTDPDAEVNWPRVWFIWRGNAIGTSAKGHEYFLDHYLGTHHNHVADEAAKGQVDEVKWHEVAPSGKMDLVVDLNFRMDTSALYSDIVLPSASWYEKDDLNSTDMHSFIHPLSAAIPPVWEAKTDWAIFREMAAKVSTMAQHSLPGERTDIVMAALSHDSPDEITQPTLRDWARGEDKPELGRSMHKLVLEKRDYTKIYAKFCSLGPNVRAKGLGAHGNQYDCADFYDSMLEQTDHVQRVDGQTYPSLKEDVEAIEAVLNLSSATNGELAWRAYRNAEARTGLQLTQLGEGSRSVRTRNRDLKAQPRRLLNTPVWSGLMDDGRAYAGFTYNVEHDVPWRTLTGRQHFYLDHDGYIAFGEHLPTYKPSPTPEAYGDLRQSVNDGRAKMLNVLTPHGKWHIHSTYGDTLRMLTLSRGMEPCWLSERDADELGIADNDWVEVYNDHGVYCTRAAVSARIPPGVCIVYHAVERTYSVPKSEQRGGRRAGMNNSITRVHLKPSLCVGGYAQFTYHMNYWGPVGVNRDTHVLVRKMDKVEF</sequence>
<protein>
    <recommendedName>
        <fullName evidence="5">nitrate reductase (quinone)</fullName>
        <ecNumber evidence="5">1.7.5.1</ecNumber>
    </recommendedName>
</protein>
<evidence type="ECO:0000313" key="19">
    <source>
        <dbReference type="EMBL" id="OIQ87837.1"/>
    </source>
</evidence>
<comment type="similarity">
    <text evidence="4">Belongs to the prokaryotic molybdopterin-containing oxidoreductase family.</text>
</comment>
<evidence type="ECO:0000256" key="5">
    <source>
        <dbReference type="ARBA" id="ARBA00012500"/>
    </source>
</evidence>
<keyword evidence="6" id="KW-0813">Transport</keyword>
<comment type="cofactor">
    <cofactor evidence="1">
        <name>Mo-bis(molybdopterin guanine dinucleotide)</name>
        <dbReference type="ChEBI" id="CHEBI:60539"/>
    </cofactor>
</comment>
<keyword evidence="15" id="KW-0534">Nitrate assimilation</keyword>
<evidence type="ECO:0000256" key="10">
    <source>
        <dbReference type="ARBA" id="ARBA00022723"/>
    </source>
</evidence>
<dbReference type="InterPro" id="IPR006657">
    <property type="entry name" value="MoPterin_dinucl-bd_dom"/>
</dbReference>
<keyword evidence="13" id="KW-0408">Iron</keyword>
<evidence type="ECO:0000256" key="12">
    <source>
        <dbReference type="ARBA" id="ARBA00023002"/>
    </source>
</evidence>
<keyword evidence="12 19" id="KW-0560">Oxidoreductase</keyword>
<evidence type="ECO:0000256" key="13">
    <source>
        <dbReference type="ARBA" id="ARBA00023004"/>
    </source>
</evidence>
<evidence type="ECO:0000259" key="18">
    <source>
        <dbReference type="PROSITE" id="PS51669"/>
    </source>
</evidence>
<dbReference type="InterPro" id="IPR050123">
    <property type="entry name" value="Prok_molybdopt-oxidoreductase"/>
</dbReference>
<dbReference type="CDD" id="cd02750">
    <property type="entry name" value="MopB_Nitrate-R-NarG-like"/>
    <property type="match status" value="1"/>
</dbReference>
<evidence type="ECO:0000256" key="4">
    <source>
        <dbReference type="ARBA" id="ARBA00010312"/>
    </source>
</evidence>
<dbReference type="InterPro" id="IPR006655">
    <property type="entry name" value="Mopterin_OxRdtase_prok_CS"/>
</dbReference>
<keyword evidence="10" id="KW-0479">Metal-binding</keyword>
<dbReference type="InterPro" id="IPR037943">
    <property type="entry name" value="MopB_CT_Nitrate-R-NarG-like"/>
</dbReference>
<dbReference type="NCBIfam" id="TIGR01580">
    <property type="entry name" value="narG"/>
    <property type="match status" value="1"/>
</dbReference>
<evidence type="ECO:0000256" key="14">
    <source>
        <dbReference type="ARBA" id="ARBA00023014"/>
    </source>
</evidence>
<evidence type="ECO:0000256" key="15">
    <source>
        <dbReference type="ARBA" id="ARBA00023063"/>
    </source>
</evidence>
<gene>
    <name evidence="19" type="primary">narG_4</name>
    <name evidence="19" type="ORF">GALL_302860</name>
</gene>
<dbReference type="GO" id="GO:0051539">
    <property type="term" value="F:4 iron, 4 sulfur cluster binding"/>
    <property type="evidence" value="ECO:0007669"/>
    <property type="project" value="UniProtKB-KW"/>
</dbReference>
<keyword evidence="11" id="KW-0249">Electron transport</keyword>
<dbReference type="EMBL" id="MLJW01000401">
    <property type="protein sequence ID" value="OIQ87837.1"/>
    <property type="molecule type" value="Genomic_DNA"/>
</dbReference>
<dbReference type="PROSITE" id="PS51669">
    <property type="entry name" value="4FE4S_MOW_BIS_MGD"/>
    <property type="match status" value="1"/>
</dbReference>
<evidence type="ECO:0000256" key="7">
    <source>
        <dbReference type="ARBA" id="ARBA00022475"/>
    </source>
</evidence>
<evidence type="ECO:0000256" key="2">
    <source>
        <dbReference type="ARBA" id="ARBA00001966"/>
    </source>
</evidence>
<dbReference type="EC" id="1.7.5.1" evidence="5"/>
<dbReference type="PANTHER" id="PTHR43105:SF2">
    <property type="entry name" value="RESPIRATORY NITRATE REDUCTASE 2 ALPHA CHAIN"/>
    <property type="match status" value="1"/>
</dbReference>
<dbReference type="InterPro" id="IPR009010">
    <property type="entry name" value="Asp_de-COase-like_dom_sf"/>
</dbReference>
<dbReference type="InterPro" id="IPR006468">
    <property type="entry name" value="NarG"/>
</dbReference>
<dbReference type="Pfam" id="PF00384">
    <property type="entry name" value="Molybdopterin"/>
    <property type="match status" value="1"/>
</dbReference>
<dbReference type="Gene3D" id="4.10.1200.10">
    <property type="entry name" value="nitrate reductase tail"/>
    <property type="match status" value="1"/>
</dbReference>
<dbReference type="CDD" id="cd02776">
    <property type="entry name" value="MopB_CT_Nitrate-R-NarG-like"/>
    <property type="match status" value="1"/>
</dbReference>
<dbReference type="GO" id="GO:0043546">
    <property type="term" value="F:molybdopterin cofactor binding"/>
    <property type="evidence" value="ECO:0007669"/>
    <property type="project" value="InterPro"/>
</dbReference>
<evidence type="ECO:0000256" key="9">
    <source>
        <dbReference type="ARBA" id="ARBA00022505"/>
    </source>
</evidence>
<keyword evidence="9" id="KW-0500">Molybdenum</keyword>
<dbReference type="GO" id="GO:0005886">
    <property type="term" value="C:plasma membrane"/>
    <property type="evidence" value="ECO:0007669"/>
    <property type="project" value="UniProtKB-SubCell"/>
</dbReference>
<dbReference type="SUPFAM" id="SSF50692">
    <property type="entry name" value="ADC-like"/>
    <property type="match status" value="1"/>
</dbReference>
<keyword evidence="16" id="KW-0472">Membrane</keyword>
<dbReference type="GO" id="GO:0160182">
    <property type="term" value="F:nitrate reductase (quinone) activity"/>
    <property type="evidence" value="ECO:0007669"/>
    <property type="project" value="UniProtKB-EC"/>
</dbReference>
<evidence type="ECO:0000256" key="17">
    <source>
        <dbReference type="ARBA" id="ARBA00048294"/>
    </source>
</evidence>
<dbReference type="GO" id="GO:0009325">
    <property type="term" value="C:nitrate reductase complex"/>
    <property type="evidence" value="ECO:0007669"/>
    <property type="project" value="InterPro"/>
</dbReference>
<dbReference type="PANTHER" id="PTHR43105">
    <property type="entry name" value="RESPIRATORY NITRATE REDUCTASE"/>
    <property type="match status" value="1"/>
</dbReference>
<evidence type="ECO:0000256" key="11">
    <source>
        <dbReference type="ARBA" id="ARBA00022982"/>
    </source>
</evidence>
<keyword evidence="8" id="KW-0004">4Fe-4S</keyword>
<evidence type="ECO:0000256" key="3">
    <source>
        <dbReference type="ARBA" id="ARBA00004202"/>
    </source>
</evidence>
<dbReference type="Gene3D" id="3.40.50.12440">
    <property type="match status" value="1"/>
</dbReference>
<feature type="domain" description="4Fe-4S Mo/W bis-MGD-type" evidence="18">
    <location>
        <begin position="26"/>
        <end position="90"/>
    </location>
</feature>
<dbReference type="AlphaFoldDB" id="A0A1J5RI89"/>
<comment type="cofactor">
    <cofactor evidence="2">
        <name>[4Fe-4S] cluster</name>
        <dbReference type="ChEBI" id="CHEBI:49883"/>
    </cofactor>
</comment>
<keyword evidence="7" id="KW-1003">Cell membrane</keyword>
<accession>A0A1J5RI89</accession>
<dbReference type="InterPro" id="IPR027467">
    <property type="entry name" value="MopterinOxRdtase_cofactor_BS"/>
</dbReference>
<evidence type="ECO:0000256" key="6">
    <source>
        <dbReference type="ARBA" id="ARBA00022448"/>
    </source>
</evidence>
<dbReference type="GO" id="GO:0046872">
    <property type="term" value="F:metal ion binding"/>
    <property type="evidence" value="ECO:0007669"/>
    <property type="project" value="UniProtKB-KW"/>
</dbReference>
<comment type="catalytic activity">
    <reaction evidence="17">
        <text>nitrate + a quinol = a quinone + nitrite + H2O</text>
        <dbReference type="Rhea" id="RHEA:56144"/>
        <dbReference type="ChEBI" id="CHEBI:15377"/>
        <dbReference type="ChEBI" id="CHEBI:16301"/>
        <dbReference type="ChEBI" id="CHEBI:17632"/>
        <dbReference type="ChEBI" id="CHEBI:24646"/>
        <dbReference type="ChEBI" id="CHEBI:132124"/>
        <dbReference type="EC" id="1.7.5.1"/>
    </reaction>
</comment>
<dbReference type="InterPro" id="IPR006656">
    <property type="entry name" value="Mopterin_OxRdtase"/>
</dbReference>
<evidence type="ECO:0000256" key="1">
    <source>
        <dbReference type="ARBA" id="ARBA00001942"/>
    </source>
</evidence>
<comment type="caution">
    <text evidence="19">The sequence shown here is derived from an EMBL/GenBank/DDBJ whole genome shotgun (WGS) entry which is preliminary data.</text>
</comment>
<dbReference type="PROSITE" id="PS00932">
    <property type="entry name" value="MOLYBDOPTERIN_PROK_3"/>
    <property type="match status" value="1"/>
</dbReference>
<dbReference type="InterPro" id="IPR044906">
    <property type="entry name" value="Nitr_red_alph_N_sf"/>
</dbReference>
<evidence type="ECO:0000256" key="16">
    <source>
        <dbReference type="ARBA" id="ARBA00023136"/>
    </source>
</evidence>
<dbReference type="GO" id="GO:0042128">
    <property type="term" value="P:nitrate assimilation"/>
    <property type="evidence" value="ECO:0007669"/>
    <property type="project" value="UniProtKB-KW"/>
</dbReference>
<dbReference type="PROSITE" id="PS00551">
    <property type="entry name" value="MOLYBDOPTERIN_PROK_1"/>
    <property type="match status" value="1"/>
</dbReference>
<reference evidence="19" key="1">
    <citation type="submission" date="2016-10" db="EMBL/GenBank/DDBJ databases">
        <title>Sequence of Gallionella enrichment culture.</title>
        <authorList>
            <person name="Poehlein A."/>
            <person name="Muehling M."/>
            <person name="Daniel R."/>
        </authorList>
    </citation>
    <scope>NUCLEOTIDE SEQUENCE</scope>
</reference>
<organism evidence="19">
    <name type="scientific">mine drainage metagenome</name>
    <dbReference type="NCBI Taxonomy" id="410659"/>
    <lineage>
        <taxon>unclassified sequences</taxon>
        <taxon>metagenomes</taxon>
        <taxon>ecological metagenomes</taxon>
    </lineage>
</organism>
<name>A0A1J5RI89_9ZZZZ</name>
<comment type="subcellular location">
    <subcellularLocation>
        <location evidence="3">Cell membrane</location>
        <topology evidence="3">Peripheral membrane protein</topology>
    </subcellularLocation>
</comment>